<dbReference type="RefSeq" id="WP_088874312.1">
    <property type="nucleotide sequence ID" value="NZ_CP022112.1"/>
</dbReference>
<reference evidence="3 4" key="1">
    <citation type="submission" date="2017-06" db="EMBL/GenBank/DDBJ databases">
        <title>Complete genome sequence of Nitrospirillum amazonense strain CBAmC, an endophytic nitrogen-fixing and plant growth-promoting bacterium, isolated from sugarcane.</title>
        <authorList>
            <person name="Schwab S."/>
            <person name="dos Santos Teixeira K.R."/>
            <person name="Simoes Araujo J.L."/>
            <person name="Soares Vidal M."/>
            <person name="Borges de Freitas H.R."/>
            <person name="Rivello Crivelaro A.L."/>
            <person name="Bueno de Camargo Nunes A."/>
            <person name="dos Santos C.M."/>
            <person name="Palmeira da Silva Rosa D."/>
            <person name="da Silva Padilha D."/>
            <person name="da Silva E."/>
            <person name="Araujo Terra L."/>
            <person name="Soares Mendes V."/>
            <person name="Farinelli L."/>
            <person name="Magalhaes Cruz L."/>
            <person name="Baldani J.I."/>
        </authorList>
    </citation>
    <scope>NUCLEOTIDE SEQUENCE [LARGE SCALE GENOMIC DNA]</scope>
    <source>
        <strain evidence="3 4">CBAmC</strain>
    </source>
</reference>
<name>A0A248JYQ4_9PROT</name>
<protein>
    <submittedName>
        <fullName evidence="3">Uncharacterized protein</fullName>
    </submittedName>
</protein>
<feature type="region of interest" description="Disordered" evidence="1">
    <location>
        <begin position="69"/>
        <end position="91"/>
    </location>
</feature>
<keyword evidence="2" id="KW-0732">Signal</keyword>
<dbReference type="Proteomes" id="UP000197153">
    <property type="component" value="Chromosome 3"/>
</dbReference>
<gene>
    <name evidence="3" type="ORF">Y958_23065</name>
</gene>
<feature type="chain" id="PRO_5013304008" evidence="2">
    <location>
        <begin position="24"/>
        <end position="169"/>
    </location>
</feature>
<evidence type="ECO:0000313" key="4">
    <source>
        <dbReference type="Proteomes" id="UP000197153"/>
    </source>
</evidence>
<dbReference type="AlphaFoldDB" id="A0A248JYQ4"/>
<proteinExistence type="predicted"/>
<organism evidence="3 4">
    <name type="scientific">Nitrospirillum viridazoti CBAmc</name>
    <dbReference type="NCBI Taxonomy" id="1441467"/>
    <lineage>
        <taxon>Bacteria</taxon>
        <taxon>Pseudomonadati</taxon>
        <taxon>Pseudomonadota</taxon>
        <taxon>Alphaproteobacteria</taxon>
        <taxon>Rhodospirillales</taxon>
        <taxon>Azospirillaceae</taxon>
        <taxon>Nitrospirillum</taxon>
        <taxon>Nitrospirillum viridazoti</taxon>
    </lineage>
</organism>
<evidence type="ECO:0000256" key="2">
    <source>
        <dbReference type="SAM" id="SignalP"/>
    </source>
</evidence>
<accession>A0A248JYQ4</accession>
<feature type="signal peptide" evidence="2">
    <location>
        <begin position="1"/>
        <end position="23"/>
    </location>
</feature>
<evidence type="ECO:0000313" key="3">
    <source>
        <dbReference type="EMBL" id="ASG23847.1"/>
    </source>
</evidence>
<sequence length="169" mass="17861">MRHAHIAAPLAAALLALAAPAQAATAPSAAGEVVACKKIADGDQRLACFDKSSDGLEVEMKKAVEATFGSPPSVKADQTEATFGKHEPPPPPVAAELDNIQSRIVSMRPDPAGRPIFTLENGQVWRSQENARIHLKGGESATVSRSMLGMGYQLQVGDMSYSLSVVRDR</sequence>
<dbReference type="KEGG" id="nao:Y958_23065"/>
<evidence type="ECO:0000256" key="1">
    <source>
        <dbReference type="SAM" id="MobiDB-lite"/>
    </source>
</evidence>
<dbReference type="EMBL" id="CP022112">
    <property type="protein sequence ID" value="ASG23847.1"/>
    <property type="molecule type" value="Genomic_DNA"/>
</dbReference>
<keyword evidence="4" id="KW-1185">Reference proteome</keyword>